<dbReference type="AlphaFoldDB" id="A0A9Q0G1F3"/>
<evidence type="ECO:0000259" key="2">
    <source>
        <dbReference type="Pfam" id="PF03478"/>
    </source>
</evidence>
<evidence type="ECO:0008006" key="5">
    <source>
        <dbReference type="Google" id="ProtNLM"/>
    </source>
</evidence>
<evidence type="ECO:0000313" key="3">
    <source>
        <dbReference type="EMBL" id="KAJ4841482.1"/>
    </source>
</evidence>
<dbReference type="Pfam" id="PF00646">
    <property type="entry name" value="F-box"/>
    <property type="match status" value="1"/>
</dbReference>
<gene>
    <name evidence="3" type="ORF">Tsubulata_041824</name>
</gene>
<feature type="non-terminal residue" evidence="3">
    <location>
        <position position="293"/>
    </location>
</feature>
<evidence type="ECO:0000259" key="1">
    <source>
        <dbReference type="Pfam" id="PF00646"/>
    </source>
</evidence>
<protein>
    <recommendedName>
        <fullName evidence="5">F-box domain-containing protein</fullName>
    </recommendedName>
</protein>
<proteinExistence type="predicted"/>
<accession>A0A9Q0G1F3</accession>
<dbReference type="CDD" id="cd09917">
    <property type="entry name" value="F-box_SF"/>
    <property type="match status" value="1"/>
</dbReference>
<dbReference type="InterPro" id="IPR001810">
    <property type="entry name" value="F-box_dom"/>
</dbReference>
<dbReference type="Proteomes" id="UP001141552">
    <property type="component" value="Unassembled WGS sequence"/>
</dbReference>
<comment type="caution">
    <text evidence="3">The sequence shown here is derived from an EMBL/GenBank/DDBJ whole genome shotgun (WGS) entry which is preliminary data.</text>
</comment>
<dbReference type="EMBL" id="JAKUCV010002765">
    <property type="protein sequence ID" value="KAJ4841482.1"/>
    <property type="molecule type" value="Genomic_DNA"/>
</dbReference>
<feature type="domain" description="F-box" evidence="1">
    <location>
        <begin position="13"/>
        <end position="50"/>
    </location>
</feature>
<dbReference type="PANTHER" id="PTHR47123">
    <property type="entry name" value="F-BOX PROTEIN SKIP23"/>
    <property type="match status" value="1"/>
</dbReference>
<feature type="non-terminal residue" evidence="3">
    <location>
        <position position="1"/>
    </location>
</feature>
<dbReference type="SUPFAM" id="SSF81383">
    <property type="entry name" value="F-box domain"/>
    <property type="match status" value="1"/>
</dbReference>
<organism evidence="3 4">
    <name type="scientific">Turnera subulata</name>
    <dbReference type="NCBI Taxonomy" id="218843"/>
    <lineage>
        <taxon>Eukaryota</taxon>
        <taxon>Viridiplantae</taxon>
        <taxon>Streptophyta</taxon>
        <taxon>Embryophyta</taxon>
        <taxon>Tracheophyta</taxon>
        <taxon>Spermatophyta</taxon>
        <taxon>Magnoliopsida</taxon>
        <taxon>eudicotyledons</taxon>
        <taxon>Gunneridae</taxon>
        <taxon>Pentapetalae</taxon>
        <taxon>rosids</taxon>
        <taxon>fabids</taxon>
        <taxon>Malpighiales</taxon>
        <taxon>Passifloraceae</taxon>
        <taxon>Turnera</taxon>
    </lineage>
</organism>
<sequence>KKPYMDSTSPPLWSNLPADLLEKIAVCLQNSCRPDVLRLRSVCRSWRSSIPAPPVVPNSLLKLPTPPYIDFYLKECIVYSIQPISNPHATPWLVRLEFSESGTEILPVVGKKNVGTEFSRPMSLDLQHFRVDVIIIDSGMSVDGVRVLMTWRLGDDKLAGIIPDFHGITKRHGRFSKKLDEQKRKWVEIGDELKDCVLFLTPPFSFSISARSFPGYKANCIYTNKYSFINNQRIQPLCHHPGSGVVIYDMENGDANELCQRNGCSLRFWPPPPWLCKETTSFSFKSCMGWISS</sequence>
<feature type="domain" description="KIB1-4 beta-propeller" evidence="2">
    <location>
        <begin position="178"/>
        <end position="224"/>
    </location>
</feature>
<reference evidence="3" key="1">
    <citation type="submission" date="2022-02" db="EMBL/GenBank/DDBJ databases">
        <authorList>
            <person name="Henning P.M."/>
            <person name="McCubbin A.G."/>
            <person name="Shore J.S."/>
        </authorList>
    </citation>
    <scope>NUCLEOTIDE SEQUENCE</scope>
    <source>
        <strain evidence="3">F60SS</strain>
        <tissue evidence="3">Leaves</tissue>
    </source>
</reference>
<dbReference type="PANTHER" id="PTHR47123:SF3">
    <property type="entry name" value="DUF295 DOMAIN-CONTAINING PROTEIN"/>
    <property type="match status" value="1"/>
</dbReference>
<evidence type="ECO:0000313" key="4">
    <source>
        <dbReference type="Proteomes" id="UP001141552"/>
    </source>
</evidence>
<name>A0A9Q0G1F3_9ROSI</name>
<dbReference type="OrthoDB" id="1082638at2759"/>
<reference evidence="3" key="2">
    <citation type="journal article" date="2023" name="Plants (Basel)">
        <title>Annotation of the Turnera subulata (Passifloraceae) Draft Genome Reveals the S-Locus Evolved after the Divergence of Turneroideae from Passifloroideae in a Stepwise Manner.</title>
        <authorList>
            <person name="Henning P.M."/>
            <person name="Roalson E.H."/>
            <person name="Mir W."/>
            <person name="McCubbin A.G."/>
            <person name="Shore J.S."/>
        </authorList>
    </citation>
    <scope>NUCLEOTIDE SEQUENCE</scope>
    <source>
        <strain evidence="3">F60SS</strain>
    </source>
</reference>
<dbReference type="InterPro" id="IPR036047">
    <property type="entry name" value="F-box-like_dom_sf"/>
</dbReference>
<dbReference type="InterPro" id="IPR005174">
    <property type="entry name" value="KIB1-4_b-propeller"/>
</dbReference>
<dbReference type="Pfam" id="PF03478">
    <property type="entry name" value="Beta-prop_KIB1-4"/>
    <property type="match status" value="1"/>
</dbReference>
<dbReference type="Gene3D" id="1.20.1280.50">
    <property type="match status" value="1"/>
</dbReference>
<keyword evidence="4" id="KW-1185">Reference proteome</keyword>
<dbReference type="InterPro" id="IPR051304">
    <property type="entry name" value="SCF_F-box_domain"/>
</dbReference>